<dbReference type="EMBL" id="FN543502">
    <property type="protein sequence ID" value="CBG90802.1"/>
    <property type="molecule type" value="Genomic_DNA"/>
</dbReference>
<dbReference type="STRING" id="637910.ROD_41021"/>
<protein>
    <submittedName>
        <fullName evidence="2">Exported protein</fullName>
    </submittedName>
</protein>
<keyword evidence="3" id="KW-1185">Reference proteome</keyword>
<organism evidence="2 3">
    <name type="scientific">Citrobacter rodentium (strain ICC168)</name>
    <name type="common">Citrobacter freundii biotype 4280</name>
    <dbReference type="NCBI Taxonomy" id="637910"/>
    <lineage>
        <taxon>Bacteria</taxon>
        <taxon>Pseudomonadati</taxon>
        <taxon>Pseudomonadota</taxon>
        <taxon>Gammaproteobacteria</taxon>
        <taxon>Enterobacterales</taxon>
        <taxon>Enterobacteriaceae</taxon>
        <taxon>Citrobacter</taxon>
    </lineage>
</organism>
<proteinExistence type="predicted"/>
<evidence type="ECO:0000313" key="3">
    <source>
        <dbReference type="Proteomes" id="UP000001889"/>
    </source>
</evidence>
<reference evidence="2 3" key="1">
    <citation type="journal article" date="2010" name="J. Bacteriol.">
        <title>The Citrobacter rodentium genome sequence reveals convergent evolution with human pathogenic Escherichia coli.</title>
        <authorList>
            <person name="Petty N.K."/>
            <person name="Bulgin R."/>
            <person name="Crepin V.F."/>
            <person name="Cerdeno-Tarraga A.M."/>
            <person name="Schroeder G.N."/>
            <person name="Quail M.A."/>
            <person name="Lennard N."/>
            <person name="Corton C."/>
            <person name="Barron A."/>
            <person name="Clark L."/>
            <person name="Toribio A.L."/>
            <person name="Parkhill J."/>
            <person name="Dougan G."/>
            <person name="Frankel G."/>
            <person name="Thomson N.R."/>
        </authorList>
    </citation>
    <scope>NUCLEOTIDE SEQUENCE [LARGE SCALE GENOMIC DNA]</scope>
    <source>
        <strain evidence="2 3">ICC168</strain>
    </source>
</reference>
<evidence type="ECO:0000256" key="1">
    <source>
        <dbReference type="SAM" id="Phobius"/>
    </source>
</evidence>
<accession>D2TI23</accession>
<dbReference type="HOGENOM" id="CLU_2394477_0_0_6"/>
<gene>
    <name evidence="2" type="ordered locus">ROD_41021</name>
</gene>
<dbReference type="KEGG" id="cro:ROD_41021"/>
<keyword evidence="1" id="KW-0812">Transmembrane</keyword>
<feature type="transmembrane region" description="Helical" evidence="1">
    <location>
        <begin position="38"/>
        <end position="60"/>
    </location>
</feature>
<sequence>MSIHNLTLQSTNKTLKNHITHYKLQADNFMAARGLLRILLFVTLVVCLPASVSAQGFLFLQLTDHIPLPLWFTQNTLRQRSLLVLQWSGTFTP</sequence>
<dbReference type="AlphaFoldDB" id="D2TI23"/>
<keyword evidence="1" id="KW-1133">Transmembrane helix</keyword>
<keyword evidence="1" id="KW-0472">Membrane</keyword>
<name>D2TI23_CITRI</name>
<evidence type="ECO:0000313" key="2">
    <source>
        <dbReference type="EMBL" id="CBG90802.1"/>
    </source>
</evidence>
<dbReference type="Proteomes" id="UP000001889">
    <property type="component" value="Chromosome"/>
</dbReference>